<keyword evidence="1" id="KW-0472">Membrane</keyword>
<feature type="transmembrane region" description="Helical" evidence="1">
    <location>
        <begin position="12"/>
        <end position="37"/>
    </location>
</feature>
<protein>
    <submittedName>
        <fullName evidence="2">Uncharacterized protein</fullName>
    </submittedName>
</protein>
<evidence type="ECO:0000256" key="1">
    <source>
        <dbReference type="SAM" id="Phobius"/>
    </source>
</evidence>
<organism evidence="2 3">
    <name type="scientific">Candidatus Spechtbacteria bacterium RIFCSPLOWO2_01_FULL_43_12</name>
    <dbReference type="NCBI Taxonomy" id="1802162"/>
    <lineage>
        <taxon>Bacteria</taxon>
        <taxon>Candidatus Spechtiibacteriota</taxon>
    </lineage>
</organism>
<name>A0A1G2HDV7_9BACT</name>
<keyword evidence="1" id="KW-0812">Transmembrane</keyword>
<comment type="caution">
    <text evidence="2">The sequence shown here is derived from an EMBL/GenBank/DDBJ whole genome shotgun (WGS) entry which is preliminary data.</text>
</comment>
<reference evidence="2 3" key="1">
    <citation type="journal article" date="2016" name="Nat. Commun.">
        <title>Thousands of microbial genomes shed light on interconnected biogeochemical processes in an aquifer system.</title>
        <authorList>
            <person name="Anantharaman K."/>
            <person name="Brown C.T."/>
            <person name="Hug L.A."/>
            <person name="Sharon I."/>
            <person name="Castelle C.J."/>
            <person name="Probst A.J."/>
            <person name="Thomas B.C."/>
            <person name="Singh A."/>
            <person name="Wilkins M.J."/>
            <person name="Karaoz U."/>
            <person name="Brodie E.L."/>
            <person name="Williams K.H."/>
            <person name="Hubbard S.S."/>
            <person name="Banfield J.F."/>
        </authorList>
    </citation>
    <scope>NUCLEOTIDE SEQUENCE [LARGE SCALE GENOMIC DNA]</scope>
</reference>
<sequence length="63" mass="7371">MPFLRILFTYGLLTIFALLLYPKLALGMVLLFFAFLVPGKTRQKARDALRPAKDKIVEIWKRF</sequence>
<evidence type="ECO:0000313" key="3">
    <source>
        <dbReference type="Proteomes" id="UP000178835"/>
    </source>
</evidence>
<dbReference type="EMBL" id="MHOH01000016">
    <property type="protein sequence ID" value="OGZ60677.1"/>
    <property type="molecule type" value="Genomic_DNA"/>
</dbReference>
<dbReference type="AlphaFoldDB" id="A0A1G2HDV7"/>
<accession>A0A1G2HDV7</accession>
<proteinExistence type="predicted"/>
<evidence type="ECO:0000313" key="2">
    <source>
        <dbReference type="EMBL" id="OGZ60677.1"/>
    </source>
</evidence>
<dbReference type="Proteomes" id="UP000178835">
    <property type="component" value="Unassembled WGS sequence"/>
</dbReference>
<keyword evidence="1" id="KW-1133">Transmembrane helix</keyword>
<gene>
    <name evidence="2" type="ORF">A2919_02160</name>
</gene>